<dbReference type="GO" id="GO:0046872">
    <property type="term" value="F:metal ion binding"/>
    <property type="evidence" value="ECO:0007669"/>
    <property type="project" value="UniProtKB-KW"/>
</dbReference>
<dbReference type="AlphaFoldDB" id="A0A4Q9UZH2"/>
<dbReference type="SMART" id="SM01007">
    <property type="entry name" value="Aldolase_II"/>
    <property type="match status" value="1"/>
</dbReference>
<evidence type="ECO:0000256" key="5">
    <source>
        <dbReference type="ARBA" id="ARBA00022723"/>
    </source>
</evidence>
<name>A0A4Q9UZH2_9ACTO</name>
<evidence type="ECO:0000313" key="9">
    <source>
        <dbReference type="Proteomes" id="UP000293036"/>
    </source>
</evidence>
<dbReference type="OrthoDB" id="9786287at2"/>
<dbReference type="InterPro" id="IPR050197">
    <property type="entry name" value="Aldolase_class_II_sugar_metab"/>
</dbReference>
<proteinExistence type="inferred from homology"/>
<evidence type="ECO:0000313" key="8">
    <source>
        <dbReference type="EMBL" id="TBW21423.1"/>
    </source>
</evidence>
<dbReference type="InterPro" id="IPR036409">
    <property type="entry name" value="Aldolase_II/adducin_N_sf"/>
</dbReference>
<gene>
    <name evidence="8" type="ORF">EZJ44_05600</name>
</gene>
<dbReference type="Pfam" id="PF00596">
    <property type="entry name" value="Aldolase_II"/>
    <property type="match status" value="1"/>
</dbReference>
<dbReference type="PANTHER" id="PTHR22789:SF8">
    <property type="entry name" value="L-RIBULOSE-5-PHOSPHATE 4-EPIMERASE SGBE"/>
    <property type="match status" value="1"/>
</dbReference>
<evidence type="ECO:0000256" key="2">
    <source>
        <dbReference type="ARBA" id="ARBA00001947"/>
    </source>
</evidence>
<evidence type="ECO:0000256" key="6">
    <source>
        <dbReference type="ARBA" id="ARBA00022833"/>
    </source>
</evidence>
<sequence>MLEDLKQKVCEGNLELQRHVLVAWTGGNLSALDPETGYIVIKPSGVRYEEMTPEKMVVVDANGKVVEGDLGPSSDTASHLALYAARPELRSIIHTHSRYATAFAAVGKDIPCCLTAIADEFGGSIPCARYAPIGGLDIAKAILECGGRSPAVLLKQHGVFTMGTSITKALQAAVMVEDVARTVAVAMGLGEVEELPQAEIEANFDRYSNRYGTINASLGVSK</sequence>
<evidence type="ECO:0000256" key="3">
    <source>
        <dbReference type="ARBA" id="ARBA00010037"/>
    </source>
</evidence>
<evidence type="ECO:0000256" key="1">
    <source>
        <dbReference type="ARBA" id="ARBA00001726"/>
    </source>
</evidence>
<comment type="catalytic activity">
    <reaction evidence="1">
        <text>L-ribulose 5-phosphate = D-xylulose 5-phosphate</text>
        <dbReference type="Rhea" id="RHEA:22368"/>
        <dbReference type="ChEBI" id="CHEBI:57737"/>
        <dbReference type="ChEBI" id="CHEBI:58226"/>
        <dbReference type="EC" id="5.1.3.4"/>
    </reaction>
</comment>
<dbReference type="RefSeq" id="WP_131281172.1">
    <property type="nucleotide sequence ID" value="NZ_JBHSLR010000006.1"/>
</dbReference>
<reference evidence="8 9" key="1">
    <citation type="submission" date="2019-02" db="EMBL/GenBank/DDBJ databases">
        <title>Arcanobacterium bovis sp. nov., isolated from the milk of a cow with mastitis.</title>
        <authorList>
            <person name="Sammra O."/>
            <person name="Foster G."/>
            <person name="Hassan A."/>
            <person name="Alssahen M."/>
            <person name="Laemmler C."/>
            <person name="Borowiak M."/>
            <person name="Malorny B."/>
            <person name="Abdulmawjood A."/>
        </authorList>
    </citation>
    <scope>NUCLEOTIDE SEQUENCE [LARGE SCALE GENOMIC DNA]</scope>
    <source>
        <strain evidence="8 9">C605018/01/1</strain>
    </source>
</reference>
<comment type="cofactor">
    <cofactor evidence="2">
        <name>Zn(2+)</name>
        <dbReference type="ChEBI" id="CHEBI:29105"/>
    </cofactor>
</comment>
<keyword evidence="9" id="KW-1185">Reference proteome</keyword>
<protein>
    <recommendedName>
        <fullName evidence="4">L-ribulose-5-phosphate 4-epimerase</fullName>
        <ecNumber evidence="4">5.1.3.4</ecNumber>
    </recommendedName>
</protein>
<organism evidence="8 9">
    <name type="scientific">Arcanobacterium bovis</name>
    <dbReference type="NCBI Taxonomy" id="2529275"/>
    <lineage>
        <taxon>Bacteria</taxon>
        <taxon>Bacillati</taxon>
        <taxon>Actinomycetota</taxon>
        <taxon>Actinomycetes</taxon>
        <taxon>Actinomycetales</taxon>
        <taxon>Actinomycetaceae</taxon>
        <taxon>Arcanobacterium</taxon>
    </lineage>
</organism>
<evidence type="ECO:0000256" key="4">
    <source>
        <dbReference type="ARBA" id="ARBA00013186"/>
    </source>
</evidence>
<dbReference type="GO" id="GO:0005829">
    <property type="term" value="C:cytosol"/>
    <property type="evidence" value="ECO:0007669"/>
    <property type="project" value="TreeGrafter"/>
</dbReference>
<keyword evidence="5" id="KW-0479">Metal-binding</keyword>
<dbReference type="EC" id="5.1.3.4" evidence="4"/>
<dbReference type="GO" id="GO:0019323">
    <property type="term" value="P:pentose catabolic process"/>
    <property type="evidence" value="ECO:0007669"/>
    <property type="project" value="TreeGrafter"/>
</dbReference>
<keyword evidence="6" id="KW-0862">Zinc</keyword>
<dbReference type="Gene3D" id="3.40.225.10">
    <property type="entry name" value="Class II aldolase/adducin N-terminal domain"/>
    <property type="match status" value="1"/>
</dbReference>
<comment type="caution">
    <text evidence="8">The sequence shown here is derived from an EMBL/GenBank/DDBJ whole genome shotgun (WGS) entry which is preliminary data.</text>
</comment>
<dbReference type="SUPFAM" id="SSF53639">
    <property type="entry name" value="AraD/HMP-PK domain-like"/>
    <property type="match status" value="1"/>
</dbReference>
<comment type="similarity">
    <text evidence="3">Belongs to the aldolase class II family. AraD/FucA subfamily.</text>
</comment>
<dbReference type="GO" id="GO:0016832">
    <property type="term" value="F:aldehyde-lyase activity"/>
    <property type="evidence" value="ECO:0007669"/>
    <property type="project" value="TreeGrafter"/>
</dbReference>
<evidence type="ECO:0000259" key="7">
    <source>
        <dbReference type="SMART" id="SM01007"/>
    </source>
</evidence>
<dbReference type="EMBL" id="SJDT01000004">
    <property type="protein sequence ID" value="TBW21423.1"/>
    <property type="molecule type" value="Genomic_DNA"/>
</dbReference>
<feature type="domain" description="Class II aldolase/adducin N-terminal" evidence="7">
    <location>
        <begin position="7"/>
        <end position="184"/>
    </location>
</feature>
<dbReference type="InterPro" id="IPR001303">
    <property type="entry name" value="Aldolase_II/adducin_N"/>
</dbReference>
<dbReference type="Proteomes" id="UP000293036">
    <property type="component" value="Unassembled WGS sequence"/>
</dbReference>
<dbReference type="NCBIfam" id="NF005123">
    <property type="entry name" value="PRK06557.1"/>
    <property type="match status" value="1"/>
</dbReference>
<accession>A0A4Q9UZH2</accession>
<dbReference type="PANTHER" id="PTHR22789">
    <property type="entry name" value="FUCULOSE PHOSPHATE ALDOLASE"/>
    <property type="match status" value="1"/>
</dbReference>
<dbReference type="GO" id="GO:0008742">
    <property type="term" value="F:L-ribulose-phosphate 4-epimerase activity"/>
    <property type="evidence" value="ECO:0007669"/>
    <property type="project" value="UniProtKB-EC"/>
</dbReference>